<dbReference type="GO" id="GO:0003676">
    <property type="term" value="F:nucleic acid binding"/>
    <property type="evidence" value="ECO:0007669"/>
    <property type="project" value="InterPro"/>
</dbReference>
<evidence type="ECO:0008006" key="3">
    <source>
        <dbReference type="Google" id="ProtNLM"/>
    </source>
</evidence>
<dbReference type="GO" id="GO:0008168">
    <property type="term" value="F:methyltransferase activity"/>
    <property type="evidence" value="ECO:0007669"/>
    <property type="project" value="InterPro"/>
</dbReference>
<dbReference type="AlphaFoldDB" id="A0A401H9S7"/>
<dbReference type="InterPro" id="IPR029063">
    <property type="entry name" value="SAM-dependent_MTases_sf"/>
</dbReference>
<dbReference type="InterPro" id="IPR002052">
    <property type="entry name" value="DNA_methylase_N6_adenine_CS"/>
</dbReference>
<dbReference type="SUPFAM" id="SSF53335">
    <property type="entry name" value="S-adenosyl-L-methionine-dependent methyltransferases"/>
    <property type="match status" value="1"/>
</dbReference>
<dbReference type="Gene3D" id="3.40.50.150">
    <property type="entry name" value="Vaccinia Virus protein VP39"/>
    <property type="match status" value="1"/>
</dbReference>
<reference evidence="1 2" key="1">
    <citation type="submission" date="2017-02" db="EMBL/GenBank/DDBJ databases">
        <title>isolation and characterization of a novel temperate virus Aeropyrum globular virus 1 infecting hyperthermophilic archaeon Aeropyrum.</title>
        <authorList>
            <person name="Yumiya M."/>
            <person name="Yoshida T."/>
            <person name="Sako Y."/>
        </authorList>
    </citation>
    <scope>NUCLEOTIDE SEQUENCE [LARGE SCALE GENOMIC DNA]</scope>
    <source>
        <strain evidence="1 2">YK1-12-2013</strain>
    </source>
</reference>
<protein>
    <recommendedName>
        <fullName evidence="3">Methyltransferase</fullName>
    </recommendedName>
</protein>
<dbReference type="OrthoDB" id="31271at2157"/>
<dbReference type="PROSITE" id="PS00092">
    <property type="entry name" value="N6_MTASE"/>
    <property type="match status" value="1"/>
</dbReference>
<dbReference type="PANTHER" id="PTHR23290">
    <property type="entry name" value="RRNA N6-ADENOSINE-METHYLTRANSFERASE METTL5"/>
    <property type="match status" value="1"/>
</dbReference>
<evidence type="ECO:0000313" key="2">
    <source>
        <dbReference type="Proteomes" id="UP000291213"/>
    </source>
</evidence>
<dbReference type="Proteomes" id="UP000291213">
    <property type="component" value="Unassembled WGS sequence"/>
</dbReference>
<name>A0A401H9S7_AERPX</name>
<dbReference type="GO" id="GO:0032259">
    <property type="term" value="P:methylation"/>
    <property type="evidence" value="ECO:0007669"/>
    <property type="project" value="InterPro"/>
</dbReference>
<evidence type="ECO:0000313" key="1">
    <source>
        <dbReference type="EMBL" id="GBF09102.1"/>
    </source>
</evidence>
<proteinExistence type="predicted"/>
<dbReference type="RefSeq" id="WP_131160108.1">
    <property type="nucleotide sequence ID" value="NZ_BDMD01000041.1"/>
</dbReference>
<gene>
    <name evidence="1" type="ORF">apy_08270</name>
</gene>
<dbReference type="InterPro" id="IPR051720">
    <property type="entry name" value="rRNA_MeTrfase/Polyamine_Synth"/>
</dbReference>
<comment type="caution">
    <text evidence="1">The sequence shown here is derived from an EMBL/GenBank/DDBJ whole genome shotgun (WGS) entry which is preliminary data.</text>
</comment>
<dbReference type="PANTHER" id="PTHR23290:SF0">
    <property type="entry name" value="RRNA N6-ADENOSINE-METHYLTRANSFERASE METTL5"/>
    <property type="match status" value="1"/>
</dbReference>
<dbReference type="EMBL" id="BDMD01000041">
    <property type="protein sequence ID" value="GBF09102.1"/>
    <property type="molecule type" value="Genomic_DNA"/>
</dbReference>
<organism evidence="1 2">
    <name type="scientific">Aeropyrum pernix</name>
    <dbReference type="NCBI Taxonomy" id="56636"/>
    <lineage>
        <taxon>Archaea</taxon>
        <taxon>Thermoproteota</taxon>
        <taxon>Thermoprotei</taxon>
        <taxon>Desulfurococcales</taxon>
        <taxon>Desulfurococcaceae</taxon>
        <taxon>Aeropyrum</taxon>
    </lineage>
</organism>
<accession>A0A401H9S7</accession>
<sequence length="219" mass="23235">MDSGVEASGYPPAGRAKILLERAVNPIPSPRRELEQYTTPADIAVRIAVDALLRGLLEGALAADLAAGTCRLGLALLLYGASRVAAVEVDGRLAGLCLGAAEKLGLGGRIFFVASRVSRRRGPLAVGSVDLVATNPPFGVWRRGADWEVLEYALRLKPRAVYAILKSGNMGFHAARAAGLGYSTLLISREHFPIPASMPGHRSRVRRVSVDVVLFTRGG</sequence>